<gene>
    <name evidence="3" type="ORF">J2S63_003378</name>
</gene>
<reference evidence="3 4" key="1">
    <citation type="submission" date="2023-07" db="EMBL/GenBank/DDBJ databases">
        <title>Sequencing the genomes of 1000 actinobacteria strains.</title>
        <authorList>
            <person name="Klenk H.-P."/>
        </authorList>
    </citation>
    <scope>NUCLEOTIDE SEQUENCE [LARGE SCALE GENOMIC DNA]</scope>
    <source>
        <strain evidence="3 4">DSM 19426</strain>
    </source>
</reference>
<dbReference type="Pfam" id="PF04977">
    <property type="entry name" value="DivIC"/>
    <property type="match status" value="1"/>
</dbReference>
<keyword evidence="4" id="KW-1185">Reference proteome</keyword>
<dbReference type="Proteomes" id="UP001183648">
    <property type="component" value="Unassembled WGS sequence"/>
</dbReference>
<feature type="region of interest" description="Disordered" evidence="1">
    <location>
        <begin position="1"/>
        <end position="31"/>
    </location>
</feature>
<dbReference type="InterPro" id="IPR007060">
    <property type="entry name" value="FtsL/DivIC"/>
</dbReference>
<feature type="region of interest" description="Disordered" evidence="1">
    <location>
        <begin position="145"/>
        <end position="164"/>
    </location>
</feature>
<evidence type="ECO:0000313" key="3">
    <source>
        <dbReference type="EMBL" id="MDR7363825.1"/>
    </source>
</evidence>
<dbReference type="EMBL" id="JAVDYG010000001">
    <property type="protein sequence ID" value="MDR7363825.1"/>
    <property type="molecule type" value="Genomic_DNA"/>
</dbReference>
<keyword evidence="3" id="KW-0131">Cell cycle</keyword>
<feature type="region of interest" description="Disordered" evidence="1">
    <location>
        <begin position="176"/>
        <end position="203"/>
    </location>
</feature>
<accession>A0ABU2BZJ4</accession>
<keyword evidence="2" id="KW-0812">Transmembrane</keyword>
<protein>
    <submittedName>
        <fullName evidence="3">Cell division protein FtsB</fullName>
    </submittedName>
</protein>
<proteinExistence type="predicted"/>
<keyword evidence="2" id="KW-1133">Transmembrane helix</keyword>
<evidence type="ECO:0000256" key="1">
    <source>
        <dbReference type="SAM" id="MobiDB-lite"/>
    </source>
</evidence>
<keyword evidence="2" id="KW-0472">Membrane</keyword>
<evidence type="ECO:0000313" key="4">
    <source>
        <dbReference type="Proteomes" id="UP001183648"/>
    </source>
</evidence>
<dbReference type="GO" id="GO:0051301">
    <property type="term" value="P:cell division"/>
    <property type="evidence" value="ECO:0007669"/>
    <property type="project" value="UniProtKB-KW"/>
</dbReference>
<feature type="transmembrane region" description="Helical" evidence="2">
    <location>
        <begin position="59"/>
        <end position="77"/>
    </location>
</feature>
<sequence>MAQRRGSSARRPGDLGRGARARPTGRPALGYGSAARAGRALRRGGAEVVALRSRLTGRAAVLVLVVCALLVSYASSLRAHLDQRSHIHALQQSIADSHREIAALKREKQRWKDPAYVEAQARARFAFGFPGEIGYQVLDDDGTPLDAGSRLDRPAAASGDGRPEWWQSTLASLDAAEKPPRTERPGPAVIKAPPGDALSGTGD</sequence>
<comment type="caution">
    <text evidence="3">The sequence shown here is derived from an EMBL/GenBank/DDBJ whole genome shotgun (WGS) entry which is preliminary data.</text>
</comment>
<organism evidence="3 4">
    <name type="scientific">Nocardioides marmoribigeumensis</name>
    <dbReference type="NCBI Taxonomy" id="433649"/>
    <lineage>
        <taxon>Bacteria</taxon>
        <taxon>Bacillati</taxon>
        <taxon>Actinomycetota</taxon>
        <taxon>Actinomycetes</taxon>
        <taxon>Propionibacteriales</taxon>
        <taxon>Nocardioidaceae</taxon>
        <taxon>Nocardioides</taxon>
    </lineage>
</organism>
<feature type="compositionally biased region" description="Low complexity" evidence="1">
    <location>
        <begin position="21"/>
        <end position="31"/>
    </location>
</feature>
<dbReference type="RefSeq" id="WP_310304686.1">
    <property type="nucleotide sequence ID" value="NZ_BAAAPS010000005.1"/>
</dbReference>
<evidence type="ECO:0000256" key="2">
    <source>
        <dbReference type="SAM" id="Phobius"/>
    </source>
</evidence>
<name>A0ABU2BZJ4_9ACTN</name>
<keyword evidence="3" id="KW-0132">Cell division</keyword>